<gene>
    <name evidence="2" type="ORF">GCM10010151_34680</name>
</gene>
<evidence type="ECO:0000313" key="2">
    <source>
        <dbReference type="EMBL" id="GAA0342165.1"/>
    </source>
</evidence>
<dbReference type="EMBL" id="BAAABM010000029">
    <property type="protein sequence ID" value="GAA0342165.1"/>
    <property type="molecule type" value="Genomic_DNA"/>
</dbReference>
<dbReference type="Proteomes" id="UP001501822">
    <property type="component" value="Unassembled WGS sequence"/>
</dbReference>
<protein>
    <submittedName>
        <fullName evidence="2">Uncharacterized protein</fullName>
    </submittedName>
</protein>
<keyword evidence="1" id="KW-1133">Transmembrane helix</keyword>
<reference evidence="3" key="1">
    <citation type="journal article" date="2019" name="Int. J. Syst. Evol. Microbiol.">
        <title>The Global Catalogue of Microorganisms (GCM) 10K type strain sequencing project: providing services to taxonomists for standard genome sequencing and annotation.</title>
        <authorList>
            <consortium name="The Broad Institute Genomics Platform"/>
            <consortium name="The Broad Institute Genome Sequencing Center for Infectious Disease"/>
            <person name="Wu L."/>
            <person name="Ma J."/>
        </authorList>
    </citation>
    <scope>NUCLEOTIDE SEQUENCE [LARGE SCALE GENOMIC DNA]</scope>
    <source>
        <strain evidence="3">JCM 3146</strain>
    </source>
</reference>
<feature type="transmembrane region" description="Helical" evidence="1">
    <location>
        <begin position="60"/>
        <end position="80"/>
    </location>
</feature>
<name>A0ABP3GF33_9ACTN</name>
<accession>A0ABP3GF33</accession>
<evidence type="ECO:0000256" key="1">
    <source>
        <dbReference type="SAM" id="Phobius"/>
    </source>
</evidence>
<keyword evidence="1" id="KW-0472">Membrane</keyword>
<keyword evidence="3" id="KW-1185">Reference proteome</keyword>
<feature type="transmembrane region" description="Helical" evidence="1">
    <location>
        <begin position="86"/>
        <end position="112"/>
    </location>
</feature>
<dbReference type="RefSeq" id="WP_252798692.1">
    <property type="nucleotide sequence ID" value="NZ_BAAABM010000029.1"/>
</dbReference>
<sequence>MSGTGVTPGTTARTVTGVVLLLLTLGWIGGTIALLLAAYDPYFCFANCRISERQSLHSDRLLIASAGCAIVLPLAAAVLCAATRRWVAAVVLLVAGVVPGIVFGLTVGVGAARDVHRIQLRQPASLPSGRCPCHSGGGCDCPGG</sequence>
<comment type="caution">
    <text evidence="2">The sequence shown here is derived from an EMBL/GenBank/DDBJ whole genome shotgun (WGS) entry which is preliminary data.</text>
</comment>
<keyword evidence="1" id="KW-0812">Transmembrane</keyword>
<organism evidence="2 3">
    <name type="scientific">Actinoallomurus spadix</name>
    <dbReference type="NCBI Taxonomy" id="79912"/>
    <lineage>
        <taxon>Bacteria</taxon>
        <taxon>Bacillati</taxon>
        <taxon>Actinomycetota</taxon>
        <taxon>Actinomycetes</taxon>
        <taxon>Streptosporangiales</taxon>
        <taxon>Thermomonosporaceae</taxon>
        <taxon>Actinoallomurus</taxon>
    </lineage>
</organism>
<proteinExistence type="predicted"/>
<feature type="transmembrane region" description="Helical" evidence="1">
    <location>
        <begin position="15"/>
        <end position="39"/>
    </location>
</feature>
<evidence type="ECO:0000313" key="3">
    <source>
        <dbReference type="Proteomes" id="UP001501822"/>
    </source>
</evidence>